<evidence type="ECO:0000256" key="1">
    <source>
        <dbReference type="ARBA" id="ARBA00006475"/>
    </source>
</evidence>
<dbReference type="InterPro" id="IPR026928">
    <property type="entry name" value="FAX/IsoI-like"/>
</dbReference>
<evidence type="ECO:0000259" key="2">
    <source>
        <dbReference type="Pfam" id="PF17171"/>
    </source>
</evidence>
<dbReference type="SUPFAM" id="SSF52833">
    <property type="entry name" value="Thioredoxin-like"/>
    <property type="match status" value="1"/>
</dbReference>
<dbReference type="SFLD" id="SFLDG01180">
    <property type="entry name" value="SUF1"/>
    <property type="match status" value="1"/>
</dbReference>
<sequence length="280" mass="31572">CECCYISTFIYGVGALTIASKVIPFILSKLKGEKPIELQQKDFKKDVVYFFQFPGSPTASSSSPFCIKIESFLRLHNIKFERHNTLSGRGRNGKVPFIELNGEQHADSQIIIRRLTQIFNLKTYPDEQTAALGHAVDRLLDNHTFNLFSMSKHKAAPKVIEFIAGVNNVPALFVPILSKLGGAWLAKTTMERATTSIGTFPEHEYNELLRNDLVQLQTILGKKKFMLGEEPTTVDCTALGQFGFAYFAIPAARFCLHDLLESSEFAPLREYLERVKTRIF</sequence>
<organism evidence="4 5">
    <name type="scientific">Pristionchus mayeri</name>
    <dbReference type="NCBI Taxonomy" id="1317129"/>
    <lineage>
        <taxon>Eukaryota</taxon>
        <taxon>Metazoa</taxon>
        <taxon>Ecdysozoa</taxon>
        <taxon>Nematoda</taxon>
        <taxon>Chromadorea</taxon>
        <taxon>Rhabditida</taxon>
        <taxon>Rhabditina</taxon>
        <taxon>Diplogasteromorpha</taxon>
        <taxon>Diplogasteroidea</taxon>
        <taxon>Neodiplogasteridae</taxon>
        <taxon>Pristionchus</taxon>
    </lineage>
</organism>
<dbReference type="InterPro" id="IPR036282">
    <property type="entry name" value="Glutathione-S-Trfase_C_sf"/>
</dbReference>
<evidence type="ECO:0000313" key="5">
    <source>
        <dbReference type="Proteomes" id="UP001328107"/>
    </source>
</evidence>
<reference evidence="5" key="1">
    <citation type="submission" date="2022-10" db="EMBL/GenBank/DDBJ databases">
        <title>Genome assembly of Pristionchus species.</title>
        <authorList>
            <person name="Yoshida K."/>
            <person name="Sommer R.J."/>
        </authorList>
    </citation>
    <scope>NUCLEOTIDE SEQUENCE [LARGE SCALE GENOMIC DNA]</scope>
    <source>
        <strain evidence="5">RS5460</strain>
    </source>
</reference>
<dbReference type="PANTHER" id="PTHR12289">
    <property type="entry name" value="METAXIN RELATED"/>
    <property type="match status" value="1"/>
</dbReference>
<dbReference type="InterPro" id="IPR050931">
    <property type="entry name" value="Mito_Protein_Transport_Metaxin"/>
</dbReference>
<dbReference type="EMBL" id="BTRK01000004">
    <property type="protein sequence ID" value="GMR45776.1"/>
    <property type="molecule type" value="Genomic_DNA"/>
</dbReference>
<dbReference type="InterPro" id="IPR012336">
    <property type="entry name" value="Thioredoxin-like_fold"/>
</dbReference>
<dbReference type="SFLD" id="SFLDG01200">
    <property type="entry name" value="SUF1.1"/>
    <property type="match status" value="1"/>
</dbReference>
<feature type="domain" description="Thioredoxin-like fold" evidence="3">
    <location>
        <begin position="64"/>
        <end position="148"/>
    </location>
</feature>
<feature type="non-terminal residue" evidence="4">
    <location>
        <position position="1"/>
    </location>
</feature>
<name>A0AAN5CK06_9BILA</name>
<feature type="domain" description="Metaxin glutathione S-transferase" evidence="2">
    <location>
        <begin position="210"/>
        <end position="275"/>
    </location>
</feature>
<dbReference type="PANTHER" id="PTHR12289:SF32">
    <property type="entry name" value="GST_C_6 DOMAIN-CONTAINING PROTEIN"/>
    <property type="match status" value="1"/>
</dbReference>
<dbReference type="SUPFAM" id="SSF47616">
    <property type="entry name" value="GST C-terminal domain-like"/>
    <property type="match status" value="1"/>
</dbReference>
<keyword evidence="5" id="KW-1185">Reference proteome</keyword>
<dbReference type="Pfam" id="PF17172">
    <property type="entry name" value="GST_N_4"/>
    <property type="match status" value="1"/>
</dbReference>
<dbReference type="GO" id="GO:0005737">
    <property type="term" value="C:cytoplasm"/>
    <property type="evidence" value="ECO:0007669"/>
    <property type="project" value="TreeGrafter"/>
</dbReference>
<protein>
    <recommendedName>
        <fullName evidence="6">Glutathione S-transferase</fullName>
    </recommendedName>
</protein>
<evidence type="ECO:0000313" key="4">
    <source>
        <dbReference type="EMBL" id="GMR45776.1"/>
    </source>
</evidence>
<comment type="similarity">
    <text evidence="1">Belongs to the FAX family.</text>
</comment>
<gene>
    <name evidence="4" type="ORF">PMAYCL1PPCAC_15971</name>
</gene>
<proteinExistence type="inferred from homology"/>
<comment type="caution">
    <text evidence="4">The sequence shown here is derived from an EMBL/GenBank/DDBJ whole genome shotgun (WGS) entry which is preliminary data.</text>
</comment>
<dbReference type="Gene3D" id="1.20.1050.10">
    <property type="match status" value="1"/>
</dbReference>
<evidence type="ECO:0000259" key="3">
    <source>
        <dbReference type="Pfam" id="PF17172"/>
    </source>
</evidence>
<evidence type="ECO:0008006" key="6">
    <source>
        <dbReference type="Google" id="ProtNLM"/>
    </source>
</evidence>
<dbReference type="Proteomes" id="UP001328107">
    <property type="component" value="Unassembled WGS sequence"/>
</dbReference>
<dbReference type="InterPro" id="IPR036249">
    <property type="entry name" value="Thioredoxin-like_sf"/>
</dbReference>
<dbReference type="SFLD" id="SFLDS00019">
    <property type="entry name" value="Glutathione_Transferase_(cytos"/>
    <property type="match status" value="1"/>
</dbReference>
<dbReference type="AlphaFoldDB" id="A0AAN5CK06"/>
<dbReference type="InterPro" id="IPR040079">
    <property type="entry name" value="Glutathione_S-Trfase"/>
</dbReference>
<feature type="non-terminal residue" evidence="4">
    <location>
        <position position="280"/>
    </location>
</feature>
<dbReference type="Pfam" id="PF17171">
    <property type="entry name" value="GST_C_6"/>
    <property type="match status" value="1"/>
</dbReference>
<accession>A0AAN5CK06</accession>
<dbReference type="InterPro" id="IPR033468">
    <property type="entry name" value="Metaxin_GST"/>
</dbReference>